<name>A0AAV1RS83_9ROSI</name>
<organism evidence="1 2">
    <name type="scientific">Dovyalis caffra</name>
    <dbReference type="NCBI Taxonomy" id="77055"/>
    <lineage>
        <taxon>Eukaryota</taxon>
        <taxon>Viridiplantae</taxon>
        <taxon>Streptophyta</taxon>
        <taxon>Embryophyta</taxon>
        <taxon>Tracheophyta</taxon>
        <taxon>Spermatophyta</taxon>
        <taxon>Magnoliopsida</taxon>
        <taxon>eudicotyledons</taxon>
        <taxon>Gunneridae</taxon>
        <taxon>Pentapetalae</taxon>
        <taxon>rosids</taxon>
        <taxon>fabids</taxon>
        <taxon>Malpighiales</taxon>
        <taxon>Salicaceae</taxon>
        <taxon>Flacourtieae</taxon>
        <taxon>Dovyalis</taxon>
    </lineage>
</organism>
<sequence>CAKNSTSDKAKGIITSVEHNHVHSQITINIPDYSSAKISAASAAHQEVVDYTLGEKAILCQPNN</sequence>
<feature type="non-terminal residue" evidence="1">
    <location>
        <position position="1"/>
    </location>
</feature>
<accession>A0AAV1RS83</accession>
<proteinExistence type="predicted"/>
<dbReference type="Proteomes" id="UP001314170">
    <property type="component" value="Unassembled WGS sequence"/>
</dbReference>
<dbReference type="EMBL" id="CAWUPB010001154">
    <property type="protein sequence ID" value="CAK7338631.1"/>
    <property type="molecule type" value="Genomic_DNA"/>
</dbReference>
<keyword evidence="2" id="KW-1185">Reference proteome</keyword>
<gene>
    <name evidence="1" type="ORF">DCAF_LOCUS13679</name>
</gene>
<protein>
    <submittedName>
        <fullName evidence="1">Uncharacterized protein</fullName>
    </submittedName>
</protein>
<comment type="caution">
    <text evidence="1">The sequence shown here is derived from an EMBL/GenBank/DDBJ whole genome shotgun (WGS) entry which is preliminary data.</text>
</comment>
<reference evidence="1 2" key="1">
    <citation type="submission" date="2024-01" db="EMBL/GenBank/DDBJ databases">
        <authorList>
            <person name="Waweru B."/>
        </authorList>
    </citation>
    <scope>NUCLEOTIDE SEQUENCE [LARGE SCALE GENOMIC DNA]</scope>
</reference>
<dbReference type="AlphaFoldDB" id="A0AAV1RS83"/>
<evidence type="ECO:0000313" key="1">
    <source>
        <dbReference type="EMBL" id="CAK7338631.1"/>
    </source>
</evidence>
<evidence type="ECO:0000313" key="2">
    <source>
        <dbReference type="Proteomes" id="UP001314170"/>
    </source>
</evidence>